<organism evidence="2 3">
    <name type="scientific">Candidatus Tidjanibacter faecipullorum</name>
    <dbReference type="NCBI Taxonomy" id="2838766"/>
    <lineage>
        <taxon>Bacteria</taxon>
        <taxon>Pseudomonadati</taxon>
        <taxon>Bacteroidota</taxon>
        <taxon>Bacteroidia</taxon>
        <taxon>Bacteroidales</taxon>
        <taxon>Rikenellaceae</taxon>
        <taxon>Tidjanibacter</taxon>
    </lineage>
</organism>
<keyword evidence="1" id="KW-1133">Transmembrane helix</keyword>
<evidence type="ECO:0000256" key="1">
    <source>
        <dbReference type="SAM" id="Phobius"/>
    </source>
</evidence>
<evidence type="ECO:0000313" key="3">
    <source>
        <dbReference type="Proteomes" id="UP000824014"/>
    </source>
</evidence>
<dbReference type="NCBIfam" id="NF038065">
    <property type="entry name" value="Pr6Pr"/>
    <property type="match status" value="1"/>
</dbReference>
<keyword evidence="1" id="KW-0812">Transmembrane</keyword>
<proteinExistence type="predicted"/>
<reference evidence="2" key="1">
    <citation type="journal article" date="2021" name="PeerJ">
        <title>Extensive microbial diversity within the chicken gut microbiome revealed by metagenomics and culture.</title>
        <authorList>
            <person name="Gilroy R."/>
            <person name="Ravi A."/>
            <person name="Getino M."/>
            <person name="Pursley I."/>
            <person name="Horton D.L."/>
            <person name="Alikhan N.F."/>
            <person name="Baker D."/>
            <person name="Gharbi K."/>
            <person name="Hall N."/>
            <person name="Watson M."/>
            <person name="Adriaenssens E.M."/>
            <person name="Foster-Nyarko E."/>
            <person name="Jarju S."/>
            <person name="Secka A."/>
            <person name="Antonio M."/>
            <person name="Oren A."/>
            <person name="Chaudhuri R.R."/>
            <person name="La Ragione R."/>
            <person name="Hildebrand F."/>
            <person name="Pallen M.J."/>
        </authorList>
    </citation>
    <scope>NUCLEOTIDE SEQUENCE</scope>
    <source>
        <strain evidence="2">ChiHjej11B10-19426</strain>
    </source>
</reference>
<dbReference type="InterPro" id="IPR049713">
    <property type="entry name" value="Pr6Pr-like"/>
</dbReference>
<sequence>MHIRKNWFFLLWKAVLVIACGYGLSYHMTAGRWGDFNYYTVLSNTVCFLYFLTALVLNIRRVARGKRVATWRPRLEAAVTFCITVTFLIYHFVLRPEAFRMGNGGDFYSVLNMIQHYVVPLMTLGDWLLLCPKGRLRPSAPLTWLLMPLAYFLYILIRAPFAGNIAGTSSPYPYGFIDIQLHGIAVVARNAAVALAGMLLLAYLLYAIDRLLARRTRRMPAAGHEKTSKN</sequence>
<gene>
    <name evidence="2" type="ORF">H9816_06605</name>
</gene>
<comment type="caution">
    <text evidence="2">The sequence shown here is derived from an EMBL/GenBank/DDBJ whole genome shotgun (WGS) entry which is preliminary data.</text>
</comment>
<feature type="transmembrane region" description="Helical" evidence="1">
    <location>
        <begin position="114"/>
        <end position="130"/>
    </location>
</feature>
<feature type="transmembrane region" description="Helical" evidence="1">
    <location>
        <begin position="181"/>
        <end position="208"/>
    </location>
</feature>
<feature type="transmembrane region" description="Helical" evidence="1">
    <location>
        <begin position="7"/>
        <end position="24"/>
    </location>
</feature>
<dbReference type="EMBL" id="DXCC01000021">
    <property type="protein sequence ID" value="HIZ15564.1"/>
    <property type="molecule type" value="Genomic_DNA"/>
</dbReference>
<feature type="transmembrane region" description="Helical" evidence="1">
    <location>
        <begin position="142"/>
        <end position="161"/>
    </location>
</feature>
<keyword evidence="1" id="KW-0472">Membrane</keyword>
<feature type="transmembrane region" description="Helical" evidence="1">
    <location>
        <begin position="77"/>
        <end position="94"/>
    </location>
</feature>
<protein>
    <submittedName>
        <fullName evidence="2">Pr6Pr family membrane protein</fullName>
    </submittedName>
</protein>
<name>A0A9D2DEQ2_9BACT</name>
<dbReference type="Proteomes" id="UP000824014">
    <property type="component" value="Unassembled WGS sequence"/>
</dbReference>
<evidence type="ECO:0000313" key="2">
    <source>
        <dbReference type="EMBL" id="HIZ15564.1"/>
    </source>
</evidence>
<dbReference type="AlphaFoldDB" id="A0A9D2DEQ2"/>
<feature type="transmembrane region" description="Helical" evidence="1">
    <location>
        <begin position="36"/>
        <end position="57"/>
    </location>
</feature>
<reference evidence="2" key="2">
    <citation type="submission" date="2021-04" db="EMBL/GenBank/DDBJ databases">
        <authorList>
            <person name="Gilroy R."/>
        </authorList>
    </citation>
    <scope>NUCLEOTIDE SEQUENCE</scope>
    <source>
        <strain evidence="2">ChiHjej11B10-19426</strain>
    </source>
</reference>
<accession>A0A9D2DEQ2</accession>